<dbReference type="EMBL" id="CP095075">
    <property type="protein sequence ID" value="UOR10963.1"/>
    <property type="molecule type" value="Genomic_DNA"/>
</dbReference>
<dbReference type="InterPro" id="IPR035906">
    <property type="entry name" value="MetI-like_sf"/>
</dbReference>
<feature type="transmembrane region" description="Helical" evidence="6">
    <location>
        <begin position="214"/>
        <end position="239"/>
    </location>
</feature>
<evidence type="ECO:0000256" key="4">
    <source>
        <dbReference type="ARBA" id="ARBA00022989"/>
    </source>
</evidence>
<dbReference type="Gene3D" id="1.10.3720.10">
    <property type="entry name" value="MetI-like"/>
    <property type="match status" value="1"/>
</dbReference>
<feature type="transmembrane region" description="Helical" evidence="6">
    <location>
        <begin position="118"/>
        <end position="136"/>
    </location>
</feature>
<organism evidence="8 9">
    <name type="scientific">Halobacillus amylolyticus</name>
    <dbReference type="NCBI Taxonomy" id="2932259"/>
    <lineage>
        <taxon>Bacteria</taxon>
        <taxon>Bacillati</taxon>
        <taxon>Bacillota</taxon>
        <taxon>Bacilli</taxon>
        <taxon>Bacillales</taxon>
        <taxon>Bacillaceae</taxon>
        <taxon>Halobacillus</taxon>
    </lineage>
</organism>
<dbReference type="Pfam" id="PF00528">
    <property type="entry name" value="BPD_transp_1"/>
    <property type="match status" value="1"/>
</dbReference>
<evidence type="ECO:0000259" key="7">
    <source>
        <dbReference type="PROSITE" id="PS50928"/>
    </source>
</evidence>
<keyword evidence="3 6" id="KW-0812">Transmembrane</keyword>
<evidence type="ECO:0000256" key="6">
    <source>
        <dbReference type="RuleBase" id="RU363032"/>
    </source>
</evidence>
<keyword evidence="9" id="KW-1185">Reference proteome</keyword>
<keyword evidence="5 6" id="KW-0472">Membrane</keyword>
<feature type="transmembrane region" description="Helical" evidence="6">
    <location>
        <begin position="276"/>
        <end position="298"/>
    </location>
</feature>
<dbReference type="PANTHER" id="PTHR43839">
    <property type="entry name" value="OPPC IN A BINDING PROTEIN-DEPENDENT TRANSPORT SYSTEM"/>
    <property type="match status" value="1"/>
</dbReference>
<dbReference type="RefSeq" id="WP_245030465.1">
    <property type="nucleotide sequence ID" value="NZ_CP095075.1"/>
</dbReference>
<dbReference type="PANTHER" id="PTHR43839:SF3">
    <property type="entry name" value="OLIGOPEPTIDE ABC TRANSPORTER, PERMEASE PROTEIN"/>
    <property type="match status" value="1"/>
</dbReference>
<gene>
    <name evidence="8" type="ORF">MUO15_15325</name>
</gene>
<evidence type="ECO:0000256" key="1">
    <source>
        <dbReference type="ARBA" id="ARBA00004141"/>
    </source>
</evidence>
<evidence type="ECO:0000256" key="5">
    <source>
        <dbReference type="ARBA" id="ARBA00023136"/>
    </source>
</evidence>
<protein>
    <submittedName>
        <fullName evidence="8">ABC transporter permease subunit</fullName>
    </submittedName>
</protein>
<feature type="transmembrane region" description="Helical" evidence="6">
    <location>
        <begin position="156"/>
        <end position="176"/>
    </location>
</feature>
<comment type="similarity">
    <text evidence="6">Belongs to the binding-protein-dependent transport system permease family.</text>
</comment>
<dbReference type="PROSITE" id="PS50928">
    <property type="entry name" value="ABC_TM1"/>
    <property type="match status" value="1"/>
</dbReference>
<reference evidence="8" key="1">
    <citation type="submission" date="2022-04" db="EMBL/GenBank/DDBJ databases">
        <title>Halobacillus sp. isolated from saltern.</title>
        <authorList>
            <person name="Won M."/>
            <person name="Lee C.-M."/>
            <person name="Woen H.-Y."/>
            <person name="Kwon S.-W."/>
        </authorList>
    </citation>
    <scope>NUCLEOTIDE SEQUENCE</scope>
    <source>
        <strain evidence="8">SSHM10-5</strain>
    </source>
</reference>
<comment type="subcellular location">
    <subcellularLocation>
        <location evidence="6">Cell membrane</location>
        <topology evidence="6">Multi-pass membrane protein</topology>
    </subcellularLocation>
    <subcellularLocation>
        <location evidence="1">Membrane</location>
        <topology evidence="1">Multi-pass membrane protein</topology>
    </subcellularLocation>
</comment>
<keyword evidence="4 6" id="KW-1133">Transmembrane helix</keyword>
<keyword evidence="2 6" id="KW-0813">Transport</keyword>
<name>A0ABY4H947_9BACI</name>
<evidence type="ECO:0000256" key="3">
    <source>
        <dbReference type="ARBA" id="ARBA00022692"/>
    </source>
</evidence>
<feature type="transmembrane region" description="Helical" evidence="6">
    <location>
        <begin position="9"/>
        <end position="29"/>
    </location>
</feature>
<evidence type="ECO:0000313" key="8">
    <source>
        <dbReference type="EMBL" id="UOR10963.1"/>
    </source>
</evidence>
<feature type="domain" description="ABC transmembrane type-1" evidence="7">
    <location>
        <begin position="80"/>
        <end position="298"/>
    </location>
</feature>
<dbReference type="CDD" id="cd06261">
    <property type="entry name" value="TM_PBP2"/>
    <property type="match status" value="1"/>
</dbReference>
<sequence length="336" mass="38529">MKLLKNKSFMVGFLFIFLMVLGSLMYGWLFDNAIPTAELRYTEDGVKRPPYSPAEYPPFGTNNMAQSLFHIILIGAKYTLGIAFGIAILRFTFATMIGTLSEVYLPRLTAKLQHFLEGFYYFPVTLISFLVLEWILFQDGFDGPNRDFTYSFETRIIFELVVLVIVALPITSTLIAKEVKQIRQMEFMDSVQILGGSRFHIIKKHIYPFLKPQLVVILLREVIQVLILLAHLGILGIFFGGGQMAVDIFDNSIFVSLSNEWSGLIGENYTFLFTPFWWIALVPIIMLTLAVLAVKLMLEGYQRVINSKEKRETKKQSEQEINVTDETLFKRVSNNR</sequence>
<proteinExistence type="inferred from homology"/>
<evidence type="ECO:0000256" key="2">
    <source>
        <dbReference type="ARBA" id="ARBA00022448"/>
    </source>
</evidence>
<accession>A0ABY4H947</accession>
<dbReference type="SUPFAM" id="SSF161098">
    <property type="entry name" value="MetI-like"/>
    <property type="match status" value="1"/>
</dbReference>
<dbReference type="InterPro" id="IPR000515">
    <property type="entry name" value="MetI-like"/>
</dbReference>
<evidence type="ECO:0000313" key="9">
    <source>
        <dbReference type="Proteomes" id="UP000830326"/>
    </source>
</evidence>
<dbReference type="Proteomes" id="UP000830326">
    <property type="component" value="Chromosome"/>
</dbReference>
<feature type="transmembrane region" description="Helical" evidence="6">
    <location>
        <begin position="68"/>
        <end position="97"/>
    </location>
</feature>